<name>A0A839DQR2_9PSEU</name>
<feature type="transmembrane region" description="Helical" evidence="6">
    <location>
        <begin position="131"/>
        <end position="152"/>
    </location>
</feature>
<evidence type="ECO:0000256" key="3">
    <source>
        <dbReference type="ARBA" id="ARBA00022692"/>
    </source>
</evidence>
<evidence type="ECO:0000256" key="4">
    <source>
        <dbReference type="ARBA" id="ARBA00022989"/>
    </source>
</evidence>
<comment type="subcellular location">
    <subcellularLocation>
        <location evidence="1">Cell membrane</location>
        <topology evidence="1">Multi-pass membrane protein</topology>
    </subcellularLocation>
</comment>
<dbReference type="Proteomes" id="UP000569329">
    <property type="component" value="Unassembled WGS sequence"/>
</dbReference>
<dbReference type="GO" id="GO:0015171">
    <property type="term" value="F:amino acid transmembrane transporter activity"/>
    <property type="evidence" value="ECO:0007669"/>
    <property type="project" value="TreeGrafter"/>
</dbReference>
<evidence type="ECO:0000313" key="7">
    <source>
        <dbReference type="EMBL" id="MBA8823300.1"/>
    </source>
</evidence>
<feature type="transmembrane region" description="Helical" evidence="6">
    <location>
        <begin position="20"/>
        <end position="42"/>
    </location>
</feature>
<proteinExistence type="predicted"/>
<keyword evidence="5 6" id="KW-0472">Membrane</keyword>
<evidence type="ECO:0000256" key="2">
    <source>
        <dbReference type="ARBA" id="ARBA00022475"/>
    </source>
</evidence>
<accession>A0A839DQR2</accession>
<evidence type="ECO:0000256" key="6">
    <source>
        <dbReference type="SAM" id="Phobius"/>
    </source>
</evidence>
<comment type="caution">
    <text evidence="7">The sequence shown here is derived from an EMBL/GenBank/DDBJ whole genome shotgun (WGS) entry which is preliminary data.</text>
</comment>
<dbReference type="EMBL" id="JACGWZ010000001">
    <property type="protein sequence ID" value="MBA8823300.1"/>
    <property type="molecule type" value="Genomic_DNA"/>
</dbReference>
<evidence type="ECO:0000313" key="8">
    <source>
        <dbReference type="Proteomes" id="UP000569329"/>
    </source>
</evidence>
<dbReference type="PANTHER" id="PTHR30086:SF20">
    <property type="entry name" value="ARGININE EXPORTER PROTEIN ARGO-RELATED"/>
    <property type="match status" value="1"/>
</dbReference>
<gene>
    <name evidence="7" type="ORF">FHX42_000629</name>
</gene>
<feature type="transmembrane region" description="Helical" evidence="6">
    <location>
        <begin position="164"/>
        <end position="188"/>
    </location>
</feature>
<organism evidence="7 8">
    <name type="scientific">Halosaccharopolyspora lacisalsi</name>
    <dbReference type="NCBI Taxonomy" id="1000566"/>
    <lineage>
        <taxon>Bacteria</taxon>
        <taxon>Bacillati</taxon>
        <taxon>Actinomycetota</taxon>
        <taxon>Actinomycetes</taxon>
        <taxon>Pseudonocardiales</taxon>
        <taxon>Pseudonocardiaceae</taxon>
        <taxon>Halosaccharopolyspora</taxon>
    </lineage>
</organism>
<dbReference type="PANTHER" id="PTHR30086">
    <property type="entry name" value="ARGININE EXPORTER PROTEIN ARGO"/>
    <property type="match status" value="1"/>
</dbReference>
<keyword evidence="2" id="KW-1003">Cell membrane</keyword>
<keyword evidence="3 6" id="KW-0812">Transmembrane</keyword>
<dbReference type="GO" id="GO:0005886">
    <property type="term" value="C:plasma membrane"/>
    <property type="evidence" value="ECO:0007669"/>
    <property type="project" value="UniProtKB-SubCell"/>
</dbReference>
<evidence type="ECO:0000256" key="5">
    <source>
        <dbReference type="ARBA" id="ARBA00023136"/>
    </source>
</evidence>
<evidence type="ECO:0000256" key="1">
    <source>
        <dbReference type="ARBA" id="ARBA00004651"/>
    </source>
</evidence>
<dbReference type="Pfam" id="PF01810">
    <property type="entry name" value="LysE"/>
    <property type="match status" value="1"/>
</dbReference>
<keyword evidence="4 6" id="KW-1133">Transmembrane helix</keyword>
<dbReference type="AlphaFoldDB" id="A0A839DQR2"/>
<reference evidence="7 8" key="1">
    <citation type="submission" date="2020-07" db="EMBL/GenBank/DDBJ databases">
        <title>Sequencing the genomes of 1000 actinobacteria strains.</title>
        <authorList>
            <person name="Klenk H.-P."/>
        </authorList>
    </citation>
    <scope>NUCLEOTIDE SEQUENCE [LARGE SCALE GENOMIC DNA]</scope>
    <source>
        <strain evidence="7 8">DSM 45975</strain>
    </source>
</reference>
<protein>
    <submittedName>
        <fullName evidence="7">Threonine/homoserine/homoserine lactone efflux protein</fullName>
    </submittedName>
</protein>
<feature type="transmembrane region" description="Helical" evidence="6">
    <location>
        <begin position="54"/>
        <end position="79"/>
    </location>
</feature>
<dbReference type="InterPro" id="IPR001123">
    <property type="entry name" value="LeuE-type"/>
</dbReference>
<feature type="transmembrane region" description="Helical" evidence="6">
    <location>
        <begin position="91"/>
        <end position="111"/>
    </location>
</feature>
<dbReference type="RefSeq" id="WP_328795871.1">
    <property type="nucleotide sequence ID" value="NZ_JACGWZ010000001.1"/>
</dbReference>
<dbReference type="PIRSF" id="PIRSF006324">
    <property type="entry name" value="LeuE"/>
    <property type="match status" value="1"/>
</dbReference>
<sequence length="222" mass="23812">MTKQVTHHERTVMLLDFTTLPAFLLASAVVVLTPGVDAFLLLRTSLRSGRRQGMLALAGIHTASFVQVAAVISGLGALVTRNPGVLSVLKWVGAAYLVYLAGTILRGLWLARRETSRDDFETPPADNANPYLRGLLTSITNPKMLLFSLAFLPQFVGGSARPVMQLMMLGVVFLVTAAVWEVTIVLTASRIASKLRHPRVSQSLDMVSAAAFLTISVGLVAG</sequence>
<keyword evidence="8" id="KW-1185">Reference proteome</keyword>